<dbReference type="Gene3D" id="3.10.450.620">
    <property type="entry name" value="JHP933, nucleotidyltransferase-like core domain"/>
    <property type="match status" value="1"/>
</dbReference>
<keyword evidence="1" id="KW-0808">Transferase</keyword>
<sequence>MNLHHDKEAFAELIIGAANELAIPTNVIEKDYYVTITLKALAEKTKDMVFKGGTSLTKCYQLLDRFSEDIDLSYTAESGMPGESRKKQLKNNIVSTMEEFGFPINNLETTRSRRNYNCYRASYPSFYEQNGILKPELVIETYVAMLPFPTTKRMVDNYIYRFLSEINRLDLAETYELMPFKITTQTIERTLVDKVFALCDYYMQEKTERHSRHLYDIHKIVETMGISNELPNLIPEVRAVRSEMIVCPSAKEGVCVADILREIINSQVYKRDYEDITMGLLFVPVGYETVIQSLQKVLDSGMWES</sequence>
<gene>
    <name evidence="1" type="ORF">DW912_05450</name>
</gene>
<dbReference type="AlphaFoldDB" id="A0A413U675"/>
<protein>
    <submittedName>
        <fullName evidence="1">Nucleotidyl transferase AbiEii/AbiGii toxin family protein</fullName>
    </submittedName>
</protein>
<reference evidence="1 2" key="1">
    <citation type="submission" date="2018-08" db="EMBL/GenBank/DDBJ databases">
        <title>A genome reference for cultivated species of the human gut microbiota.</title>
        <authorList>
            <person name="Zou Y."/>
            <person name="Xue W."/>
            <person name="Luo G."/>
        </authorList>
    </citation>
    <scope>NUCLEOTIDE SEQUENCE [LARGE SCALE GENOMIC DNA]</scope>
    <source>
        <strain evidence="1 2">AM42-17AT</strain>
    </source>
</reference>
<dbReference type="Proteomes" id="UP000286220">
    <property type="component" value="Unassembled WGS sequence"/>
</dbReference>
<dbReference type="RefSeq" id="WP_118332685.1">
    <property type="nucleotide sequence ID" value="NZ_QSFZ01000004.1"/>
</dbReference>
<dbReference type="EMBL" id="QSFZ01000004">
    <property type="protein sequence ID" value="RHA93109.1"/>
    <property type="molecule type" value="Genomic_DNA"/>
</dbReference>
<proteinExistence type="predicted"/>
<accession>A0A413U675</accession>
<dbReference type="InterPro" id="IPR014942">
    <property type="entry name" value="AbiEii"/>
</dbReference>
<name>A0A413U675_9FIRM</name>
<dbReference type="GO" id="GO:0016740">
    <property type="term" value="F:transferase activity"/>
    <property type="evidence" value="ECO:0007669"/>
    <property type="project" value="UniProtKB-KW"/>
</dbReference>
<evidence type="ECO:0000313" key="2">
    <source>
        <dbReference type="Proteomes" id="UP000286220"/>
    </source>
</evidence>
<evidence type="ECO:0000313" key="1">
    <source>
        <dbReference type="EMBL" id="RHA93109.1"/>
    </source>
</evidence>
<dbReference type="Pfam" id="PF08843">
    <property type="entry name" value="AbiEii"/>
    <property type="match status" value="1"/>
</dbReference>
<organism evidence="1 2">
    <name type="scientific">Agathobacter rectalis</name>
    <dbReference type="NCBI Taxonomy" id="39491"/>
    <lineage>
        <taxon>Bacteria</taxon>
        <taxon>Bacillati</taxon>
        <taxon>Bacillota</taxon>
        <taxon>Clostridia</taxon>
        <taxon>Lachnospirales</taxon>
        <taxon>Lachnospiraceae</taxon>
        <taxon>Agathobacter</taxon>
    </lineage>
</organism>
<comment type="caution">
    <text evidence="1">The sequence shown here is derived from an EMBL/GenBank/DDBJ whole genome shotgun (WGS) entry which is preliminary data.</text>
</comment>